<proteinExistence type="predicted"/>
<dbReference type="InterPro" id="IPR012292">
    <property type="entry name" value="Globin/Proto"/>
</dbReference>
<keyword evidence="2" id="KW-1185">Reference proteome</keyword>
<protein>
    <submittedName>
        <fullName evidence="1">Uncharacterized protein</fullName>
    </submittedName>
</protein>
<gene>
    <name evidence="1" type="ORF">MEDL_46296</name>
</gene>
<dbReference type="Proteomes" id="UP000683360">
    <property type="component" value="Unassembled WGS sequence"/>
</dbReference>
<organism evidence="1 2">
    <name type="scientific">Mytilus edulis</name>
    <name type="common">Blue mussel</name>
    <dbReference type="NCBI Taxonomy" id="6550"/>
    <lineage>
        <taxon>Eukaryota</taxon>
        <taxon>Metazoa</taxon>
        <taxon>Spiralia</taxon>
        <taxon>Lophotrochozoa</taxon>
        <taxon>Mollusca</taxon>
        <taxon>Bivalvia</taxon>
        <taxon>Autobranchia</taxon>
        <taxon>Pteriomorphia</taxon>
        <taxon>Mytilida</taxon>
        <taxon>Mytiloidea</taxon>
        <taxon>Mytilidae</taxon>
        <taxon>Mytilinae</taxon>
        <taxon>Mytilus</taxon>
    </lineage>
</organism>
<evidence type="ECO:0000313" key="1">
    <source>
        <dbReference type="EMBL" id="CAG2233605.1"/>
    </source>
</evidence>
<comment type="caution">
    <text evidence="1">The sequence shown here is derived from an EMBL/GenBank/DDBJ whole genome shotgun (WGS) entry which is preliminary data.</text>
</comment>
<dbReference type="GO" id="GO:0020037">
    <property type="term" value="F:heme binding"/>
    <property type="evidence" value="ECO:0007669"/>
    <property type="project" value="InterPro"/>
</dbReference>
<dbReference type="EMBL" id="CAJPWZ010002213">
    <property type="protein sequence ID" value="CAG2233605.1"/>
    <property type="molecule type" value="Genomic_DNA"/>
</dbReference>
<reference evidence="1" key="1">
    <citation type="submission" date="2021-03" db="EMBL/GenBank/DDBJ databases">
        <authorList>
            <person name="Bekaert M."/>
        </authorList>
    </citation>
    <scope>NUCLEOTIDE SEQUENCE</scope>
</reference>
<sequence>MGCFESKGHKIFDFKKKSFKNEQNWNIPPSLTEKERVILVTSWQRLKTDVEKVGVVTFMKVVNEYLTLRFKVLSSNTLHFDLQCGQRIPLNCDLRCGQRNRTPRFTVWSTNTEHCDLQCGPTNTESLRFTVPVNEYRTLQFTVWSINTLLFDYSVVTEYLTLRFTVWSTNTLHSDVQCGQRTLHCDLQCSQRKPNTAIYSVINEYRTLRLIVWSTNTLHFNLQ</sequence>
<evidence type="ECO:0000313" key="2">
    <source>
        <dbReference type="Proteomes" id="UP000683360"/>
    </source>
</evidence>
<accession>A0A8S3TIM2</accession>
<dbReference type="OrthoDB" id="436496at2759"/>
<dbReference type="Gene3D" id="1.10.490.10">
    <property type="entry name" value="Globins"/>
    <property type="match status" value="1"/>
</dbReference>
<name>A0A8S3TIM2_MYTED</name>
<dbReference type="GO" id="GO:0019825">
    <property type="term" value="F:oxygen binding"/>
    <property type="evidence" value="ECO:0007669"/>
    <property type="project" value="InterPro"/>
</dbReference>
<dbReference type="AlphaFoldDB" id="A0A8S3TIM2"/>